<dbReference type="EMBL" id="PP511446">
    <property type="protein sequence ID" value="XCD04339.1"/>
    <property type="molecule type" value="Genomic_DNA"/>
</dbReference>
<keyword evidence="2" id="KW-1133">Transmembrane helix</keyword>
<evidence type="ECO:0000313" key="8">
    <source>
        <dbReference type="EMBL" id="XCD05845.1"/>
    </source>
</evidence>
<accession>A0AAU8B5S9</accession>
<evidence type="ECO:0008006" key="14">
    <source>
        <dbReference type="Google" id="ProtNLM"/>
    </source>
</evidence>
<dbReference type="EMBL" id="PP511600">
    <property type="protein sequence ID" value="XCD05845.1"/>
    <property type="molecule type" value="Genomic_DNA"/>
</dbReference>
<evidence type="ECO:0000313" key="6">
    <source>
        <dbReference type="EMBL" id="XCD04645.1"/>
    </source>
</evidence>
<organism evidence="10">
    <name type="scientific">Dulem virus 245</name>
    <dbReference type="NCBI Taxonomy" id="3145722"/>
    <lineage>
        <taxon>Viruses</taxon>
        <taxon>Monodnaviria</taxon>
        <taxon>Sangervirae</taxon>
        <taxon>Phixviricota</taxon>
        <taxon>Malgrandaviricetes</taxon>
        <taxon>Petitvirales</taxon>
        <taxon>Microviridae</taxon>
        <taxon>Microvirus</taxon>
    </lineage>
</organism>
<evidence type="ECO:0000313" key="11">
    <source>
        <dbReference type="EMBL" id="XCD06812.1"/>
    </source>
</evidence>
<dbReference type="EMBL" id="PP511617">
    <property type="protein sequence ID" value="XCD05971.1"/>
    <property type="molecule type" value="Genomic_DNA"/>
</dbReference>
<evidence type="ECO:0000313" key="12">
    <source>
        <dbReference type="EMBL" id="XCD07721.1"/>
    </source>
</evidence>
<evidence type="ECO:0000313" key="10">
    <source>
        <dbReference type="EMBL" id="XCD06281.1"/>
    </source>
</evidence>
<evidence type="ECO:0000313" key="4">
    <source>
        <dbReference type="EMBL" id="XCD04339.1"/>
    </source>
</evidence>
<evidence type="ECO:0000313" key="13">
    <source>
        <dbReference type="EMBL" id="XCD08112.1"/>
    </source>
</evidence>
<evidence type="ECO:0000313" key="3">
    <source>
        <dbReference type="EMBL" id="XCD03846.1"/>
    </source>
</evidence>
<dbReference type="EMBL" id="PP511488">
    <property type="protein sequence ID" value="XCD04645.1"/>
    <property type="molecule type" value="Genomic_DNA"/>
</dbReference>
<evidence type="ECO:0000313" key="7">
    <source>
        <dbReference type="EMBL" id="XCD05203.1"/>
    </source>
</evidence>
<feature type="region of interest" description="Disordered" evidence="1">
    <location>
        <begin position="40"/>
        <end position="65"/>
    </location>
</feature>
<sequence length="65" mass="7150">MKITSQQWIEIVKLISTFVVGVITCLFVQACTASMSISKYNSNSTQNTEQSSSSSVDSTEININR</sequence>
<dbReference type="EMBL" id="PP511713">
    <property type="protein sequence ID" value="XCD06812.1"/>
    <property type="molecule type" value="Genomic_DNA"/>
</dbReference>
<keyword evidence="2" id="KW-0472">Membrane</keyword>
<dbReference type="EMBL" id="PP511390">
    <property type="protein sequence ID" value="XCD03846.1"/>
    <property type="molecule type" value="Genomic_DNA"/>
</dbReference>
<dbReference type="EMBL" id="PP511528">
    <property type="protein sequence ID" value="XCD05203.1"/>
    <property type="molecule type" value="Genomic_DNA"/>
</dbReference>
<evidence type="ECO:0000313" key="9">
    <source>
        <dbReference type="EMBL" id="XCD05971.1"/>
    </source>
</evidence>
<dbReference type="EMBL" id="PP511651">
    <property type="protein sequence ID" value="XCD06281.1"/>
    <property type="molecule type" value="Genomic_DNA"/>
</dbReference>
<protein>
    <recommendedName>
        <fullName evidence="14">Lipoprotein</fullName>
    </recommendedName>
</protein>
<dbReference type="EMBL" id="PP511802">
    <property type="protein sequence ID" value="XCD07721.1"/>
    <property type="molecule type" value="Genomic_DNA"/>
</dbReference>
<feature type="compositionally biased region" description="Low complexity" evidence="1">
    <location>
        <begin position="41"/>
        <end position="65"/>
    </location>
</feature>
<feature type="transmembrane region" description="Helical" evidence="2">
    <location>
        <begin position="12"/>
        <end position="37"/>
    </location>
</feature>
<dbReference type="EMBL" id="PP511857">
    <property type="protein sequence ID" value="XCD08112.1"/>
    <property type="molecule type" value="Genomic_DNA"/>
</dbReference>
<dbReference type="PROSITE" id="PS51257">
    <property type="entry name" value="PROKAR_LIPOPROTEIN"/>
    <property type="match status" value="1"/>
</dbReference>
<reference evidence="10" key="1">
    <citation type="submission" date="2024-03" db="EMBL/GenBank/DDBJ databases">
        <title>Diverse circular DNA viruses in blood, oral, and fecal samples of captive lemurs.</title>
        <authorList>
            <person name="Paietta E.N."/>
            <person name="Kraberger S."/>
            <person name="Lund M.C."/>
            <person name="Custer J.M."/>
            <person name="Vargas K.M."/>
            <person name="Ehmke E.E."/>
            <person name="Yoder A.D."/>
            <person name="Varsani A."/>
        </authorList>
    </citation>
    <scope>NUCLEOTIDE SEQUENCE</scope>
    <source>
        <strain evidence="3">Duke_21_36</strain>
        <strain evidence="4">Duke_23FF_3673</strain>
        <strain evidence="5">Duke_23FS_22</strain>
        <strain evidence="6">Duke_24FF_899</strain>
        <strain evidence="7">Duke_24FS_42</strain>
        <strain evidence="8">Duke_24SF_674</strain>
        <strain evidence="9">Duke_25FF_958</strain>
        <strain evidence="10">Duke_25FS_56</strain>
        <strain evidence="11">Duke_26_29</strain>
        <strain evidence="12">Duke_28FS_42</strain>
        <strain evidence="13">Duke_29_21</strain>
    </source>
</reference>
<evidence type="ECO:0000256" key="1">
    <source>
        <dbReference type="SAM" id="MobiDB-lite"/>
    </source>
</evidence>
<name>A0AAU8B5S9_9VIRU</name>
<evidence type="ECO:0000313" key="5">
    <source>
        <dbReference type="EMBL" id="XCD04379.1"/>
    </source>
</evidence>
<proteinExistence type="predicted"/>
<dbReference type="EMBL" id="PP511452">
    <property type="protein sequence ID" value="XCD04379.1"/>
    <property type="molecule type" value="Genomic_DNA"/>
</dbReference>
<keyword evidence="2" id="KW-0812">Transmembrane</keyword>
<evidence type="ECO:0000256" key="2">
    <source>
        <dbReference type="SAM" id="Phobius"/>
    </source>
</evidence>